<dbReference type="Gene3D" id="3.50.30.30">
    <property type="match status" value="1"/>
</dbReference>
<organism evidence="5 6">
    <name type="scientific">Ziziphus jujuba var. spinosa</name>
    <dbReference type="NCBI Taxonomy" id="714518"/>
    <lineage>
        <taxon>Eukaryota</taxon>
        <taxon>Viridiplantae</taxon>
        <taxon>Streptophyta</taxon>
        <taxon>Embryophyta</taxon>
        <taxon>Tracheophyta</taxon>
        <taxon>Spermatophyta</taxon>
        <taxon>Magnoliopsida</taxon>
        <taxon>eudicotyledons</taxon>
        <taxon>Gunneridae</taxon>
        <taxon>Pentapetalae</taxon>
        <taxon>rosids</taxon>
        <taxon>fabids</taxon>
        <taxon>Rosales</taxon>
        <taxon>Rhamnaceae</taxon>
        <taxon>Paliureae</taxon>
        <taxon>Ziziphus</taxon>
    </lineage>
</organism>
<evidence type="ECO:0000256" key="1">
    <source>
        <dbReference type="ARBA" id="ARBA00004613"/>
    </source>
</evidence>
<protein>
    <recommendedName>
        <fullName evidence="4">Subtilisin-like protease fibronectin type-III domain-containing protein</fullName>
    </recommendedName>
</protein>
<evidence type="ECO:0000313" key="5">
    <source>
        <dbReference type="EMBL" id="KAH7537954.1"/>
    </source>
</evidence>
<dbReference type="Gene3D" id="2.60.40.2310">
    <property type="match status" value="1"/>
</dbReference>
<evidence type="ECO:0000313" key="6">
    <source>
        <dbReference type="Proteomes" id="UP000813462"/>
    </source>
</evidence>
<dbReference type="InterPro" id="IPR045051">
    <property type="entry name" value="SBT"/>
</dbReference>
<comment type="caution">
    <text evidence="5">The sequence shown here is derived from an EMBL/GenBank/DDBJ whole genome shotgun (WGS) entry which is preliminary data.</text>
</comment>
<dbReference type="PANTHER" id="PTHR10795">
    <property type="entry name" value="PROPROTEIN CONVERTASE SUBTILISIN/KEXIN"/>
    <property type="match status" value="1"/>
</dbReference>
<gene>
    <name evidence="5" type="ORF">FEM48_Zijuj03G0147700</name>
</gene>
<keyword evidence="3" id="KW-0732">Signal</keyword>
<evidence type="ECO:0000256" key="3">
    <source>
        <dbReference type="ARBA" id="ARBA00022729"/>
    </source>
</evidence>
<sequence>MDGQKIMESFTWEVINVGSPKSIYNVHVHVPDILEVKEDPSTLSFKDGGEEKSFVVKVDGSRISQVPIISGSITWKDGVHEVRTPVEVHTVIPFAVSSNPFQKIDTTPIGSSTIYRPTVLGVLMADGAGIIMPVQTFDEPAFPFSFPATLLTEGEIAKVSGYLRSSEKPVETILVSEAWKDNSAPVVAPFSAKGPNLLALDVLKVLKSLRFGPWLHPLQLKLHQDN</sequence>
<feature type="domain" description="Subtilisin-like protease fibronectin type-III" evidence="4">
    <location>
        <begin position="9"/>
        <end position="88"/>
    </location>
</feature>
<proteinExistence type="inferred from homology"/>
<dbReference type="InterPro" id="IPR036852">
    <property type="entry name" value="Peptidase_S8/S53_dom_sf"/>
</dbReference>
<dbReference type="Pfam" id="PF17766">
    <property type="entry name" value="fn3_6"/>
    <property type="match status" value="1"/>
</dbReference>
<dbReference type="GO" id="GO:0004252">
    <property type="term" value="F:serine-type endopeptidase activity"/>
    <property type="evidence" value="ECO:0007669"/>
    <property type="project" value="InterPro"/>
</dbReference>
<evidence type="ECO:0000256" key="2">
    <source>
        <dbReference type="ARBA" id="ARBA00011073"/>
    </source>
</evidence>
<reference evidence="5" key="1">
    <citation type="journal article" date="2021" name="Front. Plant Sci.">
        <title>Chromosome-Scale Genome Assembly for Chinese Sour Jujube and Insights Into Its Genome Evolution and Domestication Signature.</title>
        <authorList>
            <person name="Shen L.-Y."/>
            <person name="Luo H."/>
            <person name="Wang X.-L."/>
            <person name="Wang X.-M."/>
            <person name="Qiu X.-J."/>
            <person name="Liu H."/>
            <person name="Zhou S.-S."/>
            <person name="Jia K.-H."/>
            <person name="Nie S."/>
            <person name="Bao Y.-T."/>
            <person name="Zhang R.-G."/>
            <person name="Yun Q.-Z."/>
            <person name="Chai Y.-H."/>
            <person name="Lu J.-Y."/>
            <person name="Li Y."/>
            <person name="Zhao S.-W."/>
            <person name="Mao J.-F."/>
            <person name="Jia S.-G."/>
            <person name="Mao Y.-M."/>
        </authorList>
    </citation>
    <scope>NUCLEOTIDE SEQUENCE</scope>
    <source>
        <strain evidence="5">AT0</strain>
        <tissue evidence="5">Leaf</tissue>
    </source>
</reference>
<evidence type="ECO:0000259" key="4">
    <source>
        <dbReference type="Pfam" id="PF17766"/>
    </source>
</evidence>
<comment type="subcellular location">
    <subcellularLocation>
        <location evidence="1">Secreted</location>
    </subcellularLocation>
</comment>
<dbReference type="AlphaFoldDB" id="A0A978VQX9"/>
<accession>A0A978VQX9</accession>
<comment type="similarity">
    <text evidence="2">Belongs to the peptidase S8 family.</text>
</comment>
<name>A0A978VQX9_ZIZJJ</name>
<dbReference type="GO" id="GO:0005576">
    <property type="term" value="C:extracellular region"/>
    <property type="evidence" value="ECO:0007669"/>
    <property type="project" value="UniProtKB-SubCell"/>
</dbReference>
<dbReference type="EMBL" id="JAEACU010000003">
    <property type="protein sequence ID" value="KAH7537954.1"/>
    <property type="molecule type" value="Genomic_DNA"/>
</dbReference>
<dbReference type="GO" id="GO:0006508">
    <property type="term" value="P:proteolysis"/>
    <property type="evidence" value="ECO:0007669"/>
    <property type="project" value="InterPro"/>
</dbReference>
<dbReference type="Gene3D" id="3.40.50.200">
    <property type="entry name" value="Peptidase S8/S53 domain"/>
    <property type="match status" value="1"/>
</dbReference>
<dbReference type="Proteomes" id="UP000813462">
    <property type="component" value="Unassembled WGS sequence"/>
</dbReference>
<dbReference type="InterPro" id="IPR041469">
    <property type="entry name" value="Subtilisin-like_FN3"/>
</dbReference>